<dbReference type="Proteomes" id="UP001285354">
    <property type="component" value="Unassembled WGS sequence"/>
</dbReference>
<sequence>MNDPPSYDQHLLDRLNALRKSNVELEPSKSKPISPKPSTPESDLSARLKSLRNGISSSSSSPAPKSQPQQRQTSQPGSKTLFPATIAQDTDPIREPLSTDDKTLDELLADLGPGGQWTLNPDDPSDVLNLLNEAKSALACDGPEAKSKPECADSGDASEIKQNKPVYDYLARRLDMSSFSLDDGKDGEGDGEPEGKKRDLEKESREAQDIVARILDEVNLEKGNESNAEEEKEMSGNSENEEKEEGSGLSLPSAPSTLPEPAGKKSLDFEADIAARMAALKGLSTDTLGLPSAPTFKPIDKPFKGGMKKFTDEEVDSWCIICQDDATVNCIGCDGDLYCANCWKEGHMGPDVGWEEKRHKWVKFRKPK</sequence>
<gene>
    <name evidence="2" type="ORF">QTJ16_004885</name>
</gene>
<dbReference type="SUPFAM" id="SSF57845">
    <property type="entry name" value="B-box zinc-binding domain"/>
    <property type="match status" value="1"/>
</dbReference>
<feature type="region of interest" description="Disordered" evidence="1">
    <location>
        <begin position="19"/>
        <end position="102"/>
    </location>
</feature>
<evidence type="ECO:0008006" key="4">
    <source>
        <dbReference type="Google" id="ProtNLM"/>
    </source>
</evidence>
<evidence type="ECO:0000256" key="1">
    <source>
        <dbReference type="SAM" id="MobiDB-lite"/>
    </source>
</evidence>
<feature type="compositionally biased region" description="Low complexity" evidence="1">
    <location>
        <begin position="56"/>
        <end position="70"/>
    </location>
</feature>
<accession>A0AAD9SYN7</accession>
<comment type="caution">
    <text evidence="2">The sequence shown here is derived from an EMBL/GenBank/DDBJ whole genome shotgun (WGS) entry which is preliminary data.</text>
</comment>
<dbReference type="Pfam" id="PF22586">
    <property type="entry name" value="ANCHR-like_BBOX"/>
    <property type="match status" value="1"/>
</dbReference>
<organism evidence="2 3">
    <name type="scientific">Diplocarpon rosae</name>
    <dbReference type="NCBI Taxonomy" id="946125"/>
    <lineage>
        <taxon>Eukaryota</taxon>
        <taxon>Fungi</taxon>
        <taxon>Dikarya</taxon>
        <taxon>Ascomycota</taxon>
        <taxon>Pezizomycotina</taxon>
        <taxon>Leotiomycetes</taxon>
        <taxon>Helotiales</taxon>
        <taxon>Drepanopezizaceae</taxon>
        <taxon>Diplocarpon</taxon>
    </lineage>
</organism>
<dbReference type="CDD" id="cd19817">
    <property type="entry name" value="Bbox1_ANCHR-like"/>
    <property type="match status" value="1"/>
</dbReference>
<protein>
    <recommendedName>
        <fullName evidence="4">Abscission/NoCut checkpoint regulator</fullName>
    </recommendedName>
</protein>
<name>A0AAD9SYN7_9HELO</name>
<dbReference type="InterPro" id="IPR044553">
    <property type="entry name" value="Bbox1_ANCHR"/>
</dbReference>
<dbReference type="PANTHER" id="PTHR46603:SF1">
    <property type="entry name" value="ABSCISSION_NOCUT CHECKPOINT REGULATOR"/>
    <property type="match status" value="1"/>
</dbReference>
<feature type="region of interest" description="Disordered" evidence="1">
    <location>
        <begin position="178"/>
        <end position="264"/>
    </location>
</feature>
<dbReference type="EMBL" id="JAUBYV010000007">
    <property type="protein sequence ID" value="KAK2625573.1"/>
    <property type="molecule type" value="Genomic_DNA"/>
</dbReference>
<reference evidence="2" key="1">
    <citation type="submission" date="2023-06" db="EMBL/GenBank/DDBJ databases">
        <title>Draft genome of Marssonina rosae.</title>
        <authorList>
            <person name="Cheng Q."/>
        </authorList>
    </citation>
    <scope>NUCLEOTIDE SEQUENCE</scope>
    <source>
        <strain evidence="2">R4</strain>
    </source>
</reference>
<evidence type="ECO:0000313" key="2">
    <source>
        <dbReference type="EMBL" id="KAK2625573.1"/>
    </source>
</evidence>
<evidence type="ECO:0000313" key="3">
    <source>
        <dbReference type="Proteomes" id="UP001285354"/>
    </source>
</evidence>
<feature type="compositionally biased region" description="Basic and acidic residues" evidence="1">
    <location>
        <begin position="182"/>
        <end position="224"/>
    </location>
</feature>
<feature type="compositionally biased region" description="Basic and acidic residues" evidence="1">
    <location>
        <begin position="91"/>
        <end position="102"/>
    </location>
</feature>
<proteinExistence type="predicted"/>
<keyword evidence="3" id="KW-1185">Reference proteome</keyword>
<feature type="region of interest" description="Disordered" evidence="1">
    <location>
        <begin position="141"/>
        <end position="165"/>
    </location>
</feature>
<dbReference type="PANTHER" id="PTHR46603">
    <property type="entry name" value="ABSCISSION/NOCUT CHECKPOINT REGULATOR"/>
    <property type="match status" value="1"/>
</dbReference>
<dbReference type="AlphaFoldDB" id="A0AAD9SYN7"/>